<organism evidence="1 2">
    <name type="scientific">Neonectria punicea</name>
    <dbReference type="NCBI Taxonomy" id="979145"/>
    <lineage>
        <taxon>Eukaryota</taxon>
        <taxon>Fungi</taxon>
        <taxon>Dikarya</taxon>
        <taxon>Ascomycota</taxon>
        <taxon>Pezizomycotina</taxon>
        <taxon>Sordariomycetes</taxon>
        <taxon>Hypocreomycetidae</taxon>
        <taxon>Hypocreales</taxon>
        <taxon>Nectriaceae</taxon>
        <taxon>Neonectria</taxon>
    </lineage>
</organism>
<gene>
    <name evidence="1" type="ORF">QQX98_003449</name>
</gene>
<reference evidence="1 2" key="1">
    <citation type="journal article" date="2025" name="Microbiol. Resour. Announc.">
        <title>Draft genome sequences for Neonectria magnoliae and Neonectria punicea, canker pathogens of Liriodendron tulipifera and Acer saccharum in West Virginia.</title>
        <authorList>
            <person name="Petronek H.M."/>
            <person name="Kasson M.T."/>
            <person name="Metheny A.M."/>
            <person name="Stauder C.M."/>
            <person name="Lovett B."/>
            <person name="Lynch S.C."/>
            <person name="Garnas J.R."/>
            <person name="Kasson L.R."/>
            <person name="Stajich J.E."/>
        </authorList>
    </citation>
    <scope>NUCLEOTIDE SEQUENCE [LARGE SCALE GENOMIC DNA]</scope>
    <source>
        <strain evidence="1 2">NRRL 64653</strain>
    </source>
</reference>
<protein>
    <submittedName>
        <fullName evidence="1">Uncharacterized protein</fullName>
    </submittedName>
</protein>
<evidence type="ECO:0000313" key="1">
    <source>
        <dbReference type="EMBL" id="KAK7419297.1"/>
    </source>
</evidence>
<accession>A0ABR1HEN0</accession>
<comment type="caution">
    <text evidence="1">The sequence shown here is derived from an EMBL/GenBank/DDBJ whole genome shotgun (WGS) entry which is preliminary data.</text>
</comment>
<evidence type="ECO:0000313" key="2">
    <source>
        <dbReference type="Proteomes" id="UP001498476"/>
    </source>
</evidence>
<proteinExistence type="predicted"/>
<name>A0ABR1HEN0_9HYPO</name>
<sequence>MAQKAVQLRPKEIDSDFRELNEYLEKLIGHPVPSTKSLPPIFFFVTSEENVEKLKEHYGDKVIITVHDVDE</sequence>
<keyword evidence="2" id="KW-1185">Reference proteome</keyword>
<dbReference type="Proteomes" id="UP001498476">
    <property type="component" value="Unassembled WGS sequence"/>
</dbReference>
<dbReference type="EMBL" id="JAZAVJ010000039">
    <property type="protein sequence ID" value="KAK7419297.1"/>
    <property type="molecule type" value="Genomic_DNA"/>
</dbReference>